<dbReference type="AlphaFoldDB" id="A0A7G1IBF6"/>
<gene>
    <name evidence="1" type="ORF">NIIDMKKI_28490</name>
</gene>
<name>A0A7G1IBF6_MYCKA</name>
<evidence type="ECO:0000313" key="2">
    <source>
        <dbReference type="Proteomes" id="UP000516380"/>
    </source>
</evidence>
<evidence type="ECO:0000313" key="1">
    <source>
        <dbReference type="EMBL" id="BCI87643.1"/>
    </source>
</evidence>
<proteinExistence type="predicted"/>
<dbReference type="Proteomes" id="UP000516380">
    <property type="component" value="Chromosome"/>
</dbReference>
<organism evidence="1 2">
    <name type="scientific">Mycobacterium kansasii</name>
    <dbReference type="NCBI Taxonomy" id="1768"/>
    <lineage>
        <taxon>Bacteria</taxon>
        <taxon>Bacillati</taxon>
        <taxon>Actinomycetota</taxon>
        <taxon>Actinomycetes</taxon>
        <taxon>Mycobacteriales</taxon>
        <taxon>Mycobacteriaceae</taxon>
        <taxon>Mycobacterium</taxon>
    </lineage>
</organism>
<accession>A0A7G1IBF6</accession>
<sequence length="110" mass="11965">MVEVDPPAVVSDLQCLPDGVLVDWHRVATFRAPPGAAGVRANPNIAFDPILNMEPWPEDPDDNIDVQCRGLLGMVEELICAFERSVGLRAPLTEGVFASSRSRTIRCGHV</sequence>
<keyword evidence="2" id="KW-1185">Reference proteome</keyword>
<protein>
    <submittedName>
        <fullName evidence="1">Uncharacterized protein</fullName>
    </submittedName>
</protein>
<dbReference type="EMBL" id="AP023343">
    <property type="protein sequence ID" value="BCI87643.1"/>
    <property type="molecule type" value="Genomic_DNA"/>
</dbReference>
<reference evidence="1 2" key="1">
    <citation type="submission" date="2020-07" db="EMBL/GenBank/DDBJ databases">
        <title>Mycobacterium kansasii (former subtype) with zoonotic potential isolated from diseased indoor pet cat, Japan.</title>
        <authorList>
            <person name="Fukano H."/>
            <person name="Terazono T."/>
            <person name="Hoshino Y."/>
        </authorList>
    </citation>
    <scope>NUCLEOTIDE SEQUENCE [LARGE SCALE GENOMIC DNA]</scope>
    <source>
        <strain evidence="1 2">Kuro-I</strain>
    </source>
</reference>